<reference evidence="2" key="1">
    <citation type="submission" date="2025-08" db="UniProtKB">
        <authorList>
            <consortium name="Ensembl"/>
        </authorList>
    </citation>
    <scope>IDENTIFICATION</scope>
</reference>
<name>A0A8C7D7L2_ONCKI</name>
<dbReference type="Ensembl" id="ENSOKIT00005018405.1">
    <property type="protein sequence ID" value="ENSOKIP00005017303.1"/>
    <property type="gene ID" value="ENSOKIG00005007697.1"/>
</dbReference>
<sequence>MKTSSCTLDPIPTALLKACTSALSLLITHSLQSGSVPPAFKTSVISPLLKKPTLDPEILANYRSISIPPFLSKVLEKGVAVQLQDYLKQNNLFEKLQSGFRQAHSTEMALFRVTNDLLMAADVGCLLILLERLWDTIGLSGAALSWFHSYLSDRTEYVSLGGSRSRTHHVPCGVPQRSVLGPILFVLYMLPLGRVISRCGISFHCYANDSQLYVETAPGPSDACARLNACL</sequence>
<protein>
    <recommendedName>
        <fullName evidence="1">Reverse transcriptase domain-containing protein</fullName>
    </recommendedName>
</protein>
<dbReference type="Pfam" id="PF00078">
    <property type="entry name" value="RVT_1"/>
    <property type="match status" value="1"/>
</dbReference>
<evidence type="ECO:0000313" key="2">
    <source>
        <dbReference type="Ensembl" id="ENSOKIP00005017303.1"/>
    </source>
</evidence>
<evidence type="ECO:0000259" key="1">
    <source>
        <dbReference type="Pfam" id="PF00078"/>
    </source>
</evidence>
<feature type="domain" description="Reverse transcriptase" evidence="1">
    <location>
        <begin position="51"/>
        <end position="216"/>
    </location>
</feature>
<evidence type="ECO:0000313" key="3">
    <source>
        <dbReference type="Proteomes" id="UP000694557"/>
    </source>
</evidence>
<accession>A0A8C7D7L2</accession>
<keyword evidence="3" id="KW-1185">Reference proteome</keyword>
<dbReference type="InterPro" id="IPR000477">
    <property type="entry name" value="RT_dom"/>
</dbReference>
<dbReference type="AlphaFoldDB" id="A0A8C7D7L2"/>
<dbReference type="Proteomes" id="UP000694557">
    <property type="component" value="Unassembled WGS sequence"/>
</dbReference>
<proteinExistence type="predicted"/>
<dbReference type="GeneTree" id="ENSGT01150000286909"/>
<dbReference type="PANTHER" id="PTHR33332">
    <property type="entry name" value="REVERSE TRANSCRIPTASE DOMAIN-CONTAINING PROTEIN"/>
    <property type="match status" value="1"/>
</dbReference>
<reference evidence="2" key="2">
    <citation type="submission" date="2025-09" db="UniProtKB">
        <authorList>
            <consortium name="Ensembl"/>
        </authorList>
    </citation>
    <scope>IDENTIFICATION</scope>
</reference>
<organism evidence="2 3">
    <name type="scientific">Oncorhynchus kisutch</name>
    <name type="common">Coho salmon</name>
    <name type="synonym">Salmo kisutch</name>
    <dbReference type="NCBI Taxonomy" id="8019"/>
    <lineage>
        <taxon>Eukaryota</taxon>
        <taxon>Metazoa</taxon>
        <taxon>Chordata</taxon>
        <taxon>Craniata</taxon>
        <taxon>Vertebrata</taxon>
        <taxon>Euteleostomi</taxon>
        <taxon>Actinopterygii</taxon>
        <taxon>Neopterygii</taxon>
        <taxon>Teleostei</taxon>
        <taxon>Protacanthopterygii</taxon>
        <taxon>Salmoniformes</taxon>
        <taxon>Salmonidae</taxon>
        <taxon>Salmoninae</taxon>
        <taxon>Oncorhynchus</taxon>
    </lineage>
</organism>